<dbReference type="InterPro" id="IPR037050">
    <property type="entry name" value="DUF1254_sf"/>
</dbReference>
<gene>
    <name evidence="4" type="ORF">FK268_14765</name>
</gene>
<name>A0A5C5RKH0_9ACTN</name>
<reference evidence="4 5" key="1">
    <citation type="submission" date="2019-08" db="EMBL/GenBank/DDBJ databases">
        <title>Tsukamurella conjunctivitidis sp. nov., Tsukamurella assacharolytica sp. nov. and Tsukamurella sputae sp. nov. isolated from patients with conjunctivitis, bacteraemia (lymphoma) and respiratory infection (sputum) in Hong Kong.</title>
        <authorList>
            <person name="Fok K.M.N."/>
            <person name="Fong J.Y.H."/>
        </authorList>
    </citation>
    <scope>NUCLEOTIDE SEQUENCE [LARGE SCALE GENOMIC DNA]</scope>
    <source>
        <strain evidence="4 5">HKU70</strain>
    </source>
</reference>
<dbReference type="InterPro" id="IPR010621">
    <property type="entry name" value="DUF1214"/>
</dbReference>
<evidence type="ECO:0000313" key="5">
    <source>
        <dbReference type="Proteomes" id="UP000319792"/>
    </source>
</evidence>
<keyword evidence="1" id="KW-0732">Signal</keyword>
<feature type="chain" id="PRO_5039364394" evidence="1">
    <location>
        <begin position="24"/>
        <end position="368"/>
    </location>
</feature>
<evidence type="ECO:0000313" key="4">
    <source>
        <dbReference type="EMBL" id="TWS23536.1"/>
    </source>
</evidence>
<protein>
    <submittedName>
        <fullName evidence="4">DUF1214 domain-containing protein</fullName>
    </submittedName>
</protein>
<dbReference type="SUPFAM" id="SSF160935">
    <property type="entry name" value="VPA0735-like"/>
    <property type="match status" value="1"/>
</dbReference>
<dbReference type="Gene3D" id="2.60.120.600">
    <property type="entry name" value="Domain of unknown function DUF1214, C-terminal domain"/>
    <property type="match status" value="1"/>
</dbReference>
<dbReference type="PANTHER" id="PTHR36509:SF2">
    <property type="entry name" value="BLL3101 PROTEIN"/>
    <property type="match status" value="1"/>
</dbReference>
<dbReference type="AlphaFoldDB" id="A0A5C5RKH0"/>
<feature type="domain" description="DUF1214" evidence="2">
    <location>
        <begin position="267"/>
        <end position="351"/>
    </location>
</feature>
<dbReference type="OrthoDB" id="40820at2"/>
<dbReference type="InterPro" id="IPR010679">
    <property type="entry name" value="DUF1254"/>
</dbReference>
<dbReference type="PANTHER" id="PTHR36509">
    <property type="entry name" value="BLL3101 PROTEIN"/>
    <property type="match status" value="1"/>
</dbReference>
<dbReference type="Proteomes" id="UP000319792">
    <property type="component" value="Unassembled WGS sequence"/>
</dbReference>
<organism evidence="4 5">
    <name type="scientific">Tsukamurella sputi</name>
    <dbReference type="NCBI Taxonomy" id="2591848"/>
    <lineage>
        <taxon>Bacteria</taxon>
        <taxon>Bacillati</taxon>
        <taxon>Actinomycetota</taxon>
        <taxon>Actinomycetes</taxon>
        <taxon>Mycobacteriales</taxon>
        <taxon>Tsukamurellaceae</taxon>
        <taxon>Tsukamurella</taxon>
    </lineage>
</organism>
<sequence length="368" mass="39961">MTKRLVSQLARVGALALSAMLIASGCSTEPSSSAPGATSATASTTRYPLGTPIVVTPHNFARAETDRMFARLSSRQGIGAIEHSRSLTSIDKQDVIRMNRDTLYSNAVVDLDAGPATVRLPDPGGRFMSMAVIDEDHYIPIPLAYGAGEYTISRDRVSTRYAAIIVRIFVDPNSPDDQKAANQLQDRISLEQKSRGVFEAPQWDKASQDRVRTALLGLAATITDTRKMFGPRNEVDELDHLLGVAAGWGGNPAKDATYFRVAVPDDSGRTAYRMRLAKEVPADAFWSVSVYNAQGYFDKNPRDAYTINNVTAARNPDGSVDVQYGACENGAPNCLPIGPGWNVTLRLYRPRESALDGAWRPPSLEPLG</sequence>
<proteinExistence type="predicted"/>
<evidence type="ECO:0000259" key="2">
    <source>
        <dbReference type="Pfam" id="PF06742"/>
    </source>
</evidence>
<dbReference type="Pfam" id="PF06742">
    <property type="entry name" value="DUF1214"/>
    <property type="match status" value="1"/>
</dbReference>
<feature type="domain" description="DUF1254" evidence="3">
    <location>
        <begin position="81"/>
        <end position="134"/>
    </location>
</feature>
<dbReference type="InterPro" id="IPR037049">
    <property type="entry name" value="DUF1214_C_sf"/>
</dbReference>
<keyword evidence="5" id="KW-1185">Reference proteome</keyword>
<feature type="signal peptide" evidence="1">
    <location>
        <begin position="1"/>
        <end position="23"/>
    </location>
</feature>
<dbReference type="PROSITE" id="PS51257">
    <property type="entry name" value="PROKAR_LIPOPROTEIN"/>
    <property type="match status" value="1"/>
</dbReference>
<dbReference type="EMBL" id="VIGV01000004">
    <property type="protein sequence ID" value="TWS23536.1"/>
    <property type="molecule type" value="Genomic_DNA"/>
</dbReference>
<dbReference type="Pfam" id="PF06863">
    <property type="entry name" value="DUF1254"/>
    <property type="match status" value="1"/>
</dbReference>
<comment type="caution">
    <text evidence="4">The sequence shown here is derived from an EMBL/GenBank/DDBJ whole genome shotgun (WGS) entry which is preliminary data.</text>
</comment>
<evidence type="ECO:0000259" key="3">
    <source>
        <dbReference type="Pfam" id="PF06863"/>
    </source>
</evidence>
<dbReference type="Gene3D" id="2.60.40.1610">
    <property type="entry name" value="Domain of unknown function DUF1254"/>
    <property type="match status" value="1"/>
</dbReference>
<accession>A0A5C5RKH0</accession>
<evidence type="ECO:0000256" key="1">
    <source>
        <dbReference type="SAM" id="SignalP"/>
    </source>
</evidence>